<name>A0A1J9QVQ6_9PEZI</name>
<keyword evidence="2" id="KW-0812">Transmembrane</keyword>
<evidence type="ECO:0000256" key="2">
    <source>
        <dbReference type="SAM" id="Phobius"/>
    </source>
</evidence>
<feature type="chain" id="PRO_5012362872" evidence="3">
    <location>
        <begin position="24"/>
        <end position="238"/>
    </location>
</feature>
<feature type="compositionally biased region" description="Basic and acidic residues" evidence="1">
    <location>
        <begin position="221"/>
        <end position="238"/>
    </location>
</feature>
<evidence type="ECO:0000256" key="1">
    <source>
        <dbReference type="SAM" id="MobiDB-lite"/>
    </source>
</evidence>
<keyword evidence="3" id="KW-0732">Signal</keyword>
<keyword evidence="5" id="KW-1185">Reference proteome</keyword>
<evidence type="ECO:0000256" key="3">
    <source>
        <dbReference type="SAM" id="SignalP"/>
    </source>
</evidence>
<dbReference type="EMBL" id="MNUE01000037">
    <property type="protein sequence ID" value="OJD32496.1"/>
    <property type="molecule type" value="Genomic_DNA"/>
</dbReference>
<accession>A0A1J9QVQ6</accession>
<dbReference type="AlphaFoldDB" id="A0A1J9QVQ6"/>
<dbReference type="GeneID" id="31015341"/>
<comment type="caution">
    <text evidence="4">The sequence shown here is derived from an EMBL/GenBank/DDBJ whole genome shotgun (WGS) entry which is preliminary data.</text>
</comment>
<dbReference type="OrthoDB" id="4157427at2759"/>
<feature type="signal peptide" evidence="3">
    <location>
        <begin position="1"/>
        <end position="23"/>
    </location>
</feature>
<evidence type="ECO:0000313" key="4">
    <source>
        <dbReference type="EMBL" id="OJD32496.1"/>
    </source>
</evidence>
<organism evidence="4 5">
    <name type="scientific">Diplodia corticola</name>
    <dbReference type="NCBI Taxonomy" id="236234"/>
    <lineage>
        <taxon>Eukaryota</taxon>
        <taxon>Fungi</taxon>
        <taxon>Dikarya</taxon>
        <taxon>Ascomycota</taxon>
        <taxon>Pezizomycotina</taxon>
        <taxon>Dothideomycetes</taxon>
        <taxon>Dothideomycetes incertae sedis</taxon>
        <taxon>Botryosphaeriales</taxon>
        <taxon>Botryosphaeriaceae</taxon>
        <taxon>Diplodia</taxon>
    </lineage>
</organism>
<keyword evidence="2" id="KW-0472">Membrane</keyword>
<protein>
    <submittedName>
        <fullName evidence="4">Uncharacterized protein</fullName>
    </submittedName>
</protein>
<gene>
    <name evidence="4" type="ORF">BKCO1_37000195</name>
</gene>
<feature type="region of interest" description="Disordered" evidence="1">
    <location>
        <begin position="210"/>
        <end position="238"/>
    </location>
</feature>
<evidence type="ECO:0000313" key="5">
    <source>
        <dbReference type="Proteomes" id="UP000183809"/>
    </source>
</evidence>
<dbReference type="Proteomes" id="UP000183809">
    <property type="component" value="Unassembled WGS sequence"/>
</dbReference>
<proteinExistence type="predicted"/>
<keyword evidence="2" id="KW-1133">Transmembrane helix</keyword>
<dbReference type="STRING" id="236234.A0A1J9QVQ6"/>
<reference evidence="4 5" key="1">
    <citation type="submission" date="2016-10" db="EMBL/GenBank/DDBJ databases">
        <title>Proteomics and genomics reveal pathogen-plant mechanisms compatible with a hemibiotrophic lifestyle of Diplodia corticola.</title>
        <authorList>
            <person name="Fernandes I."/>
            <person name="De Jonge R."/>
            <person name="Van De Peer Y."/>
            <person name="Devreese B."/>
            <person name="Alves A."/>
            <person name="Esteves A.C."/>
        </authorList>
    </citation>
    <scope>NUCLEOTIDE SEQUENCE [LARGE SCALE GENOMIC DNA]</scope>
    <source>
        <strain evidence="4 5">CBS 112549</strain>
    </source>
</reference>
<feature type="transmembrane region" description="Helical" evidence="2">
    <location>
        <begin position="137"/>
        <end position="159"/>
    </location>
</feature>
<sequence>MPQHSRNLIPLLVLASFAALSVSSEIHIFRDAQCTQTQNNITGPNGYPDGSCTLFSQWASGNNYSSFQVGDLDPGCTVAIYGDDINTFICSSKVFEIAEVGKCYNASWVYYSIDGCISPGETPSAVPSGGQSSPTGAIVGGVVGGVVAVAAVIGAFLYARRSWKLQSEHREHNAQLRQDLYELASKRHPAELVEKRSPVEMEADSGFGVVPVKPYSVPSGERGEEMVVSNKDRDRREE</sequence>
<dbReference type="RefSeq" id="XP_020128756.1">
    <property type="nucleotide sequence ID" value="XM_020275080.1"/>
</dbReference>